<feature type="domain" description="N-acetyltransferase" evidence="1">
    <location>
        <begin position="138"/>
        <end position="266"/>
    </location>
</feature>
<protein>
    <submittedName>
        <fullName evidence="2">Acetyltransferase family protein</fullName>
    </submittedName>
</protein>
<dbReference type="Gene3D" id="3.40.630.30">
    <property type="match status" value="1"/>
</dbReference>
<keyword evidence="3" id="KW-1185">Reference proteome</keyword>
<name>A0A0C1TVR3_9CLOT</name>
<dbReference type="InterPro" id="IPR000182">
    <property type="entry name" value="GNAT_dom"/>
</dbReference>
<dbReference type="Proteomes" id="UP000031366">
    <property type="component" value="Unassembled WGS sequence"/>
</dbReference>
<dbReference type="SUPFAM" id="SSF55729">
    <property type="entry name" value="Acyl-CoA N-acyltransferases (Nat)"/>
    <property type="match status" value="1"/>
</dbReference>
<dbReference type="GO" id="GO:0016747">
    <property type="term" value="F:acyltransferase activity, transferring groups other than amino-acyl groups"/>
    <property type="evidence" value="ECO:0007669"/>
    <property type="project" value="InterPro"/>
</dbReference>
<organism evidence="2 3">
    <name type="scientific">Clostridium argentinense CDC 2741</name>
    <dbReference type="NCBI Taxonomy" id="1418104"/>
    <lineage>
        <taxon>Bacteria</taxon>
        <taxon>Bacillati</taxon>
        <taxon>Bacillota</taxon>
        <taxon>Clostridia</taxon>
        <taxon>Eubacteriales</taxon>
        <taxon>Clostridiaceae</taxon>
        <taxon>Clostridium</taxon>
    </lineage>
</organism>
<dbReference type="OrthoDB" id="7833882at2"/>
<evidence type="ECO:0000313" key="3">
    <source>
        <dbReference type="Proteomes" id="UP000031366"/>
    </source>
</evidence>
<keyword evidence="2" id="KW-0808">Transferase</keyword>
<reference evidence="2 3" key="1">
    <citation type="journal article" date="2015" name="Infect. Genet. Evol.">
        <title>Genomic sequences of six botulinum neurotoxin-producing strains representing three clostridial species illustrate the mobility and diversity of botulinum neurotoxin genes.</title>
        <authorList>
            <person name="Smith T.J."/>
            <person name="Hill K.K."/>
            <person name="Xie G."/>
            <person name="Foley B.T."/>
            <person name="Williamson C.H."/>
            <person name="Foster J.T."/>
            <person name="Johnson S.L."/>
            <person name="Chertkov O."/>
            <person name="Teshima H."/>
            <person name="Gibbons H.S."/>
            <person name="Johnsky L.A."/>
            <person name="Karavis M.A."/>
            <person name="Smith L.A."/>
        </authorList>
    </citation>
    <scope>NUCLEOTIDE SEQUENCE [LARGE SCALE GENOMIC DNA]</scope>
    <source>
        <strain evidence="2 3">CDC 2741</strain>
    </source>
</reference>
<evidence type="ECO:0000259" key="1">
    <source>
        <dbReference type="PROSITE" id="PS51186"/>
    </source>
</evidence>
<dbReference type="Pfam" id="PF18015">
    <property type="entry name" value="Acetyltransf_19"/>
    <property type="match status" value="1"/>
</dbReference>
<comment type="caution">
    <text evidence="2">The sequence shown here is derived from an EMBL/GenBank/DDBJ whole genome shotgun (WGS) entry which is preliminary data.</text>
</comment>
<dbReference type="RefSeq" id="WP_039637175.1">
    <property type="nucleotide sequence ID" value="NZ_AYSO01000020.1"/>
</dbReference>
<dbReference type="EMBL" id="AYSO01000020">
    <property type="protein sequence ID" value="KIE44834.1"/>
    <property type="molecule type" value="Genomic_DNA"/>
</dbReference>
<dbReference type="AlphaFoldDB" id="A0A0C1TVR3"/>
<dbReference type="CDD" id="cd04301">
    <property type="entry name" value="NAT_SF"/>
    <property type="match status" value="1"/>
</dbReference>
<dbReference type="InterPro" id="IPR016181">
    <property type="entry name" value="Acyl_CoA_acyltransferase"/>
</dbReference>
<evidence type="ECO:0000313" key="2">
    <source>
        <dbReference type="EMBL" id="KIE44834.1"/>
    </source>
</evidence>
<dbReference type="STRING" id="29341.RSJ17_07715"/>
<sequence>MINFKKLDSVKDVLPLRKQYYNSLLKPMEDYHDIVHIITASYFGIYLNDSLIGYYSISNNNNLLSQFYIIDEFRNLDEKIFSMIIEEESIEGAIVCSIEPIFLSLTMGIAKEISIDSYLFYDFNLNSFMKKYDSLNFILARGDQIEKIKEFYMKNLEDKDESIESYLLGLVANDELFVLCDGNEILGVGEYRKSNIFPGTVNLGIVVNKSYRNRGYGSYIMYKLLEKSLTRGHRAICSCDFDNIASNKALVKAGLISRHKVLKVIF</sequence>
<proteinExistence type="predicted"/>
<dbReference type="Pfam" id="PF00583">
    <property type="entry name" value="Acetyltransf_1"/>
    <property type="match status" value="1"/>
</dbReference>
<dbReference type="InterPro" id="IPR040579">
    <property type="entry name" value="Acetyltransf_19"/>
</dbReference>
<gene>
    <name evidence="2" type="ORF">U732_988</name>
</gene>
<dbReference type="PROSITE" id="PS51186">
    <property type="entry name" value="GNAT"/>
    <property type="match status" value="1"/>
</dbReference>
<accession>A0A0C1TVR3</accession>
<dbReference type="Gene3D" id="3.40.630.80">
    <property type="match status" value="1"/>
</dbReference>